<dbReference type="Gene3D" id="1.10.357.20">
    <property type="entry name" value="SLC41 divalent cation transporters, integral membrane domain"/>
    <property type="match status" value="1"/>
</dbReference>
<name>A0A4R7YX72_9FIRM</name>
<keyword evidence="4 9" id="KW-0812">Transmembrane</keyword>
<dbReference type="NCBIfam" id="TIGR00400">
    <property type="entry name" value="mgtE"/>
    <property type="match status" value="1"/>
</dbReference>
<dbReference type="CDD" id="cd04606">
    <property type="entry name" value="CBS_pair_Mg_transporter"/>
    <property type="match status" value="1"/>
</dbReference>
<dbReference type="Gene3D" id="1.25.60.10">
    <property type="entry name" value="MgtE N-terminal domain-like"/>
    <property type="match status" value="1"/>
</dbReference>
<dbReference type="PROSITE" id="PS51371">
    <property type="entry name" value="CBS"/>
    <property type="match status" value="2"/>
</dbReference>
<evidence type="ECO:0000256" key="7">
    <source>
        <dbReference type="ARBA" id="ARBA00023136"/>
    </source>
</evidence>
<feature type="domain" description="CBS" evidence="10">
    <location>
        <begin position="211"/>
        <end position="267"/>
    </location>
</feature>
<dbReference type="PANTHER" id="PTHR43773">
    <property type="entry name" value="MAGNESIUM TRANSPORTER MGTE"/>
    <property type="match status" value="1"/>
</dbReference>
<evidence type="ECO:0000256" key="6">
    <source>
        <dbReference type="ARBA" id="ARBA00022989"/>
    </source>
</evidence>
<dbReference type="SUPFAM" id="SSF54631">
    <property type="entry name" value="CBS-domain pair"/>
    <property type="match status" value="1"/>
</dbReference>
<feature type="transmembrane region" description="Helical" evidence="9">
    <location>
        <begin position="432"/>
        <end position="458"/>
    </location>
</feature>
<evidence type="ECO:0000313" key="12">
    <source>
        <dbReference type="Proteomes" id="UP000294697"/>
    </source>
</evidence>
<dbReference type="SUPFAM" id="SSF158791">
    <property type="entry name" value="MgtE N-terminal domain-like"/>
    <property type="match status" value="1"/>
</dbReference>
<dbReference type="InterPro" id="IPR038076">
    <property type="entry name" value="MgtE_N_sf"/>
</dbReference>
<gene>
    <name evidence="11" type="ORF">C8C77_13020</name>
</gene>
<dbReference type="InterPro" id="IPR006668">
    <property type="entry name" value="Mg_transptr_MgtE_intracell_dom"/>
</dbReference>
<dbReference type="EMBL" id="SODA01000030">
    <property type="protein sequence ID" value="TDV99703.1"/>
    <property type="molecule type" value="Genomic_DNA"/>
</dbReference>
<evidence type="ECO:0000256" key="1">
    <source>
        <dbReference type="ARBA" id="ARBA00004141"/>
    </source>
</evidence>
<keyword evidence="9" id="KW-1003">Cell membrane</keyword>
<dbReference type="InterPro" id="IPR036739">
    <property type="entry name" value="SLC41_membr_dom_sf"/>
</dbReference>
<keyword evidence="9" id="KW-0479">Metal-binding</keyword>
<comment type="caution">
    <text evidence="11">The sequence shown here is derived from an EMBL/GenBank/DDBJ whole genome shotgun (WGS) entry which is preliminary data.</text>
</comment>
<keyword evidence="3 9" id="KW-0813">Transport</keyword>
<dbReference type="Pfam" id="PF00571">
    <property type="entry name" value="CBS"/>
    <property type="match status" value="2"/>
</dbReference>
<evidence type="ECO:0000256" key="3">
    <source>
        <dbReference type="ARBA" id="ARBA00022448"/>
    </source>
</evidence>
<feature type="domain" description="CBS" evidence="10">
    <location>
        <begin position="147"/>
        <end position="209"/>
    </location>
</feature>
<dbReference type="InterPro" id="IPR006667">
    <property type="entry name" value="SLC41_membr_dom"/>
</dbReference>
<dbReference type="SMART" id="SM00924">
    <property type="entry name" value="MgtE_N"/>
    <property type="match status" value="1"/>
</dbReference>
<dbReference type="InterPro" id="IPR000644">
    <property type="entry name" value="CBS_dom"/>
</dbReference>
<dbReference type="GO" id="GO:0015095">
    <property type="term" value="F:magnesium ion transmembrane transporter activity"/>
    <property type="evidence" value="ECO:0007669"/>
    <property type="project" value="UniProtKB-UniRule"/>
</dbReference>
<evidence type="ECO:0000256" key="9">
    <source>
        <dbReference type="RuleBase" id="RU362011"/>
    </source>
</evidence>
<comment type="subcellular location">
    <subcellularLocation>
        <location evidence="9">Cell membrane</location>
        <topology evidence="9">Multi-pass membrane protein</topology>
    </subcellularLocation>
    <subcellularLocation>
        <location evidence="1">Membrane</location>
        <topology evidence="1">Multi-pass membrane protein</topology>
    </subcellularLocation>
</comment>
<dbReference type="PANTHER" id="PTHR43773:SF1">
    <property type="entry name" value="MAGNESIUM TRANSPORTER MGTE"/>
    <property type="match status" value="1"/>
</dbReference>
<dbReference type="GO" id="GO:0005886">
    <property type="term" value="C:plasma membrane"/>
    <property type="evidence" value="ECO:0007669"/>
    <property type="project" value="UniProtKB-SubCell"/>
</dbReference>
<evidence type="ECO:0000256" key="8">
    <source>
        <dbReference type="PROSITE-ProRule" id="PRU00703"/>
    </source>
</evidence>
<evidence type="ECO:0000256" key="2">
    <source>
        <dbReference type="ARBA" id="ARBA00009749"/>
    </source>
</evidence>
<dbReference type="Pfam" id="PF01769">
    <property type="entry name" value="MgtE"/>
    <property type="match status" value="1"/>
</dbReference>
<evidence type="ECO:0000313" key="11">
    <source>
        <dbReference type="EMBL" id="TDV99703.1"/>
    </source>
</evidence>
<dbReference type="SMART" id="SM00116">
    <property type="entry name" value="CBS"/>
    <property type="match status" value="1"/>
</dbReference>
<reference evidence="11 12" key="1">
    <citation type="submission" date="2019-03" db="EMBL/GenBank/DDBJ databases">
        <title>Subsurface microbial communities from deep shales in Ohio and West Virginia, USA.</title>
        <authorList>
            <person name="Wrighton K."/>
        </authorList>
    </citation>
    <scope>NUCLEOTIDE SEQUENCE [LARGE SCALE GENOMIC DNA]</scope>
    <source>
        <strain evidence="11 12">MSL9.2</strain>
    </source>
</reference>
<comment type="subunit">
    <text evidence="9">Homodimer.</text>
</comment>
<feature type="transmembrane region" description="Helical" evidence="9">
    <location>
        <begin position="393"/>
        <end position="420"/>
    </location>
</feature>
<feature type="transmembrane region" description="Helical" evidence="9">
    <location>
        <begin position="319"/>
        <end position="346"/>
    </location>
</feature>
<dbReference type="Pfam" id="PF03448">
    <property type="entry name" value="MgtE_N"/>
    <property type="match status" value="1"/>
</dbReference>
<evidence type="ECO:0000259" key="10">
    <source>
        <dbReference type="PROSITE" id="PS51371"/>
    </source>
</evidence>
<sequence>MKLLFDRGDLRVEKIDNIKNEINYYLNKEENVKEEWIEENHPIDIAEALSELDASEINDFTKLLETEDLADIFEESEKDLQIDILKCKSSEEIIEIFSHMAADDITDILGLLPIQKRKELLRHMKQDDALVVKNLLGYDRESAGGIMTTEYLLLSKNLTTTEALNKIKKIAPDTEIIDTIFVADSNKKLVGSVDLRDILSSDDEKKLEELMDDNIIKVSADVDQEIVAQQVAKYDLTVIPVINKSGILIGIITVDDIIDVIEAENTEDLYKMHGVDEEESSDTTLLQSIKSRMPWMFINLATAFLATFTVAMFEDVIAQVAALAAAMPIVAGMGGNAGTQTLSIVIRGIALGEIDFKDNWTLLFKEAMVGVINGAATGLVTGLILYLMYGNYYLGLIIFLAMILNLLVAGMFGFLIPLFLQSLGIDPALASAIFLTTVTDVFGFFVFLGLARGFIVYLI</sequence>
<dbReference type="AlphaFoldDB" id="A0A4R7YX72"/>
<dbReference type="Proteomes" id="UP000294697">
    <property type="component" value="Unassembled WGS sequence"/>
</dbReference>
<evidence type="ECO:0000256" key="5">
    <source>
        <dbReference type="ARBA" id="ARBA00022842"/>
    </source>
</evidence>
<keyword evidence="6 9" id="KW-1133">Transmembrane helix</keyword>
<feature type="transmembrane region" description="Helical" evidence="9">
    <location>
        <begin position="367"/>
        <end position="387"/>
    </location>
</feature>
<dbReference type="SUPFAM" id="SSF161093">
    <property type="entry name" value="MgtE membrane domain-like"/>
    <property type="match status" value="1"/>
</dbReference>
<comment type="function">
    <text evidence="9">Acts as a magnesium transporter.</text>
</comment>
<keyword evidence="8" id="KW-0129">CBS domain</keyword>
<evidence type="ECO:0000256" key="4">
    <source>
        <dbReference type="ARBA" id="ARBA00022692"/>
    </source>
</evidence>
<proteinExistence type="inferred from homology"/>
<comment type="similarity">
    <text evidence="2 9">Belongs to the SLC41A transporter family.</text>
</comment>
<keyword evidence="5 9" id="KW-0460">Magnesium</keyword>
<dbReference type="Gene3D" id="3.10.580.10">
    <property type="entry name" value="CBS-domain"/>
    <property type="match status" value="1"/>
</dbReference>
<dbReference type="InterPro" id="IPR046342">
    <property type="entry name" value="CBS_dom_sf"/>
</dbReference>
<dbReference type="GO" id="GO:0046872">
    <property type="term" value="F:metal ion binding"/>
    <property type="evidence" value="ECO:0007669"/>
    <property type="project" value="UniProtKB-KW"/>
</dbReference>
<keyword evidence="7 9" id="KW-0472">Membrane</keyword>
<protein>
    <recommendedName>
        <fullName evidence="9">Magnesium transporter MgtE</fullName>
    </recommendedName>
</protein>
<feature type="transmembrane region" description="Helical" evidence="9">
    <location>
        <begin position="295"/>
        <end position="313"/>
    </location>
</feature>
<accession>A0A4R7YX72</accession>
<dbReference type="InterPro" id="IPR006669">
    <property type="entry name" value="MgtE_transporter"/>
</dbReference>
<organism evidence="11 12">
    <name type="scientific">Halanaerobium saccharolyticum</name>
    <dbReference type="NCBI Taxonomy" id="43595"/>
    <lineage>
        <taxon>Bacteria</taxon>
        <taxon>Bacillati</taxon>
        <taxon>Bacillota</taxon>
        <taxon>Clostridia</taxon>
        <taxon>Halanaerobiales</taxon>
        <taxon>Halanaerobiaceae</taxon>
        <taxon>Halanaerobium</taxon>
    </lineage>
</organism>